<organism evidence="1 2">
    <name type="scientific">Caldalkalibacillus uzonensis</name>
    <dbReference type="NCBI Taxonomy" id="353224"/>
    <lineage>
        <taxon>Bacteria</taxon>
        <taxon>Bacillati</taxon>
        <taxon>Bacillota</taxon>
        <taxon>Bacilli</taxon>
        <taxon>Bacillales</taxon>
        <taxon>Bacillaceae</taxon>
        <taxon>Caldalkalibacillus</taxon>
    </lineage>
</organism>
<sequence length="92" mass="10602">MGEHKEVIQTIEKYVEQESEKWVEEVLHNAKSLSDLTAALWERGKVKKDGTEVERVLHRLVYERGAVKIKDVIKENESLAIEKALSQKETAQ</sequence>
<dbReference type="Proteomes" id="UP001232445">
    <property type="component" value="Unassembled WGS sequence"/>
</dbReference>
<protein>
    <submittedName>
        <fullName evidence="1">Uncharacterized protein</fullName>
    </submittedName>
</protein>
<keyword evidence="2" id="KW-1185">Reference proteome</keyword>
<evidence type="ECO:0000313" key="1">
    <source>
        <dbReference type="EMBL" id="MDQ0340235.1"/>
    </source>
</evidence>
<accession>A0ABU0CV32</accession>
<dbReference type="EMBL" id="JAUSUQ010000012">
    <property type="protein sequence ID" value="MDQ0340235.1"/>
    <property type="molecule type" value="Genomic_DNA"/>
</dbReference>
<evidence type="ECO:0000313" key="2">
    <source>
        <dbReference type="Proteomes" id="UP001232445"/>
    </source>
</evidence>
<name>A0ABU0CV32_9BACI</name>
<proteinExistence type="predicted"/>
<gene>
    <name evidence="1" type="ORF">J2S00_003040</name>
</gene>
<dbReference type="RefSeq" id="WP_307341505.1">
    <property type="nucleotide sequence ID" value="NZ_JAUSUQ010000012.1"/>
</dbReference>
<comment type="caution">
    <text evidence="1">The sequence shown here is derived from an EMBL/GenBank/DDBJ whole genome shotgun (WGS) entry which is preliminary data.</text>
</comment>
<reference evidence="1 2" key="1">
    <citation type="submission" date="2023-07" db="EMBL/GenBank/DDBJ databases">
        <title>Genomic Encyclopedia of Type Strains, Phase IV (KMG-IV): sequencing the most valuable type-strain genomes for metagenomic binning, comparative biology and taxonomic classification.</title>
        <authorList>
            <person name="Goeker M."/>
        </authorList>
    </citation>
    <scope>NUCLEOTIDE SEQUENCE [LARGE SCALE GENOMIC DNA]</scope>
    <source>
        <strain evidence="1 2">DSM 17740</strain>
    </source>
</reference>